<dbReference type="VEuPathDB" id="TrichDB:TVAGG3_0932020"/>
<sequence>MNSNYKYNYSGSSNTTAIAIDISKGPEDTISQLKFAHVSDKLLLFGSSWDGSLNAWKVDLNSKSSNLVATHRESKQAILRIATNENENLYYFGTTEGAVKKVSIGEQGQDSKFVVNELFKVPIQYPISGLAYCHEKKCLVVGAMDGTVYLYDAREKATPTAFLGTNNVFHLVGLDVGANKAFVCYTDMAMTTIDIRQNIGAPVGQDEYPKLAYTDETSKNGNESQITCVAAFPDDGGYMTGSITGKVVITSNGNQVKYDFHRRETERTIYSVNSVAISRKQTLGMSVGGDGTINYFNLGNGTRTSTTESTTTKTIHDPITACAVDDNAEYAAYATGSDWARGYEEHEHIYLAPKLFIKKITDTEKGLKKTTTYGSSTYGSFGSMRK</sequence>
<dbReference type="AlphaFoldDB" id="A2FET2"/>
<evidence type="ECO:0000313" key="3">
    <source>
        <dbReference type="EMBL" id="EAX96579.1"/>
    </source>
</evidence>
<dbReference type="KEGG" id="tva:4754352"/>
<accession>A2FET2</accession>
<dbReference type="Proteomes" id="UP000001542">
    <property type="component" value="Unassembled WGS sequence"/>
</dbReference>
<dbReference type="SUPFAM" id="SSF50978">
    <property type="entry name" value="WD40 repeat-like"/>
    <property type="match status" value="1"/>
</dbReference>
<dbReference type="VEuPathDB" id="TrichDB:TVAG_017930"/>
<keyword evidence="4" id="KW-1185">Reference proteome</keyword>
<dbReference type="eggNOG" id="KOG0647">
    <property type="taxonomic scope" value="Eukaryota"/>
</dbReference>
<dbReference type="Pfam" id="PF00400">
    <property type="entry name" value="WD40"/>
    <property type="match status" value="1"/>
</dbReference>
<dbReference type="OrthoDB" id="256303at2759"/>
<dbReference type="GO" id="GO:0043130">
    <property type="term" value="F:ubiquitin binding"/>
    <property type="evidence" value="ECO:0000318"/>
    <property type="project" value="GO_Central"/>
</dbReference>
<dbReference type="GO" id="GO:0000972">
    <property type="term" value="P:transcription-dependent tethering of RNA polymerase II gene DNA at nuclear periphery"/>
    <property type="evidence" value="ECO:0000318"/>
    <property type="project" value="GO_Central"/>
</dbReference>
<dbReference type="STRING" id="5722.A2FET2"/>
<dbReference type="PANTHER" id="PTHR10971">
    <property type="entry name" value="MRNA EXPORT FACTOR AND BUB3"/>
    <property type="match status" value="1"/>
</dbReference>
<dbReference type="SMART" id="SM00320">
    <property type="entry name" value="WD40"/>
    <property type="match status" value="5"/>
</dbReference>
<name>A2FET2_TRIV3</name>
<dbReference type="SMR" id="A2FET2"/>
<protein>
    <submittedName>
        <fullName evidence="3">Uncharacterized protein</fullName>
    </submittedName>
</protein>
<proteinExistence type="predicted"/>
<dbReference type="InParanoid" id="A2FET2"/>
<evidence type="ECO:0000313" key="4">
    <source>
        <dbReference type="Proteomes" id="UP000001542"/>
    </source>
</evidence>
<evidence type="ECO:0000256" key="2">
    <source>
        <dbReference type="ARBA" id="ARBA00022737"/>
    </source>
</evidence>
<organism evidence="3 4">
    <name type="scientific">Trichomonas vaginalis (strain ATCC PRA-98 / G3)</name>
    <dbReference type="NCBI Taxonomy" id="412133"/>
    <lineage>
        <taxon>Eukaryota</taxon>
        <taxon>Metamonada</taxon>
        <taxon>Parabasalia</taxon>
        <taxon>Trichomonadida</taxon>
        <taxon>Trichomonadidae</taxon>
        <taxon>Trichomonas</taxon>
    </lineage>
</organism>
<dbReference type="EMBL" id="DS113752">
    <property type="protein sequence ID" value="EAX96579.1"/>
    <property type="molecule type" value="Genomic_DNA"/>
</dbReference>
<reference evidence="3" key="1">
    <citation type="submission" date="2006-10" db="EMBL/GenBank/DDBJ databases">
        <authorList>
            <person name="Amadeo P."/>
            <person name="Zhao Q."/>
            <person name="Wortman J."/>
            <person name="Fraser-Liggett C."/>
            <person name="Carlton J."/>
        </authorList>
    </citation>
    <scope>NUCLEOTIDE SEQUENCE</scope>
    <source>
        <strain evidence="3">G3</strain>
    </source>
</reference>
<keyword evidence="1" id="KW-0853">WD repeat</keyword>
<keyword evidence="2" id="KW-0677">Repeat</keyword>
<gene>
    <name evidence="3" type="ORF">TVAG_017930</name>
</gene>
<dbReference type="FunFam" id="2.130.10.10:FF:002250">
    <property type="entry name" value="Uncharacterized protein"/>
    <property type="match status" value="1"/>
</dbReference>
<dbReference type="InterPro" id="IPR015943">
    <property type="entry name" value="WD40/YVTN_repeat-like_dom_sf"/>
</dbReference>
<dbReference type="InterPro" id="IPR036322">
    <property type="entry name" value="WD40_repeat_dom_sf"/>
</dbReference>
<dbReference type="GO" id="GO:0003723">
    <property type="term" value="F:RNA binding"/>
    <property type="evidence" value="ECO:0000318"/>
    <property type="project" value="GO_Central"/>
</dbReference>
<dbReference type="RefSeq" id="XP_001309509.1">
    <property type="nucleotide sequence ID" value="XM_001309508.1"/>
</dbReference>
<reference evidence="3" key="2">
    <citation type="journal article" date="2007" name="Science">
        <title>Draft genome sequence of the sexually transmitted pathogen Trichomonas vaginalis.</title>
        <authorList>
            <person name="Carlton J.M."/>
            <person name="Hirt R.P."/>
            <person name="Silva J.C."/>
            <person name="Delcher A.L."/>
            <person name="Schatz M."/>
            <person name="Zhao Q."/>
            <person name="Wortman J.R."/>
            <person name="Bidwell S.L."/>
            <person name="Alsmark U.C.M."/>
            <person name="Besteiro S."/>
            <person name="Sicheritz-Ponten T."/>
            <person name="Noel C.J."/>
            <person name="Dacks J.B."/>
            <person name="Foster P.G."/>
            <person name="Simillion C."/>
            <person name="Van de Peer Y."/>
            <person name="Miranda-Saavedra D."/>
            <person name="Barton G.J."/>
            <person name="Westrop G.D."/>
            <person name="Mueller S."/>
            <person name="Dessi D."/>
            <person name="Fiori P.L."/>
            <person name="Ren Q."/>
            <person name="Paulsen I."/>
            <person name="Zhang H."/>
            <person name="Bastida-Corcuera F.D."/>
            <person name="Simoes-Barbosa A."/>
            <person name="Brown M.T."/>
            <person name="Hayes R.D."/>
            <person name="Mukherjee M."/>
            <person name="Okumura C.Y."/>
            <person name="Schneider R."/>
            <person name="Smith A.J."/>
            <person name="Vanacova S."/>
            <person name="Villalvazo M."/>
            <person name="Haas B.J."/>
            <person name="Pertea M."/>
            <person name="Feldblyum T.V."/>
            <person name="Utterback T.R."/>
            <person name="Shu C.L."/>
            <person name="Osoegawa K."/>
            <person name="de Jong P.J."/>
            <person name="Hrdy I."/>
            <person name="Horvathova L."/>
            <person name="Zubacova Z."/>
            <person name="Dolezal P."/>
            <person name="Malik S.B."/>
            <person name="Logsdon J.M. Jr."/>
            <person name="Henze K."/>
            <person name="Gupta A."/>
            <person name="Wang C.C."/>
            <person name="Dunne R.L."/>
            <person name="Upcroft J.A."/>
            <person name="Upcroft P."/>
            <person name="White O."/>
            <person name="Salzberg S.L."/>
            <person name="Tang P."/>
            <person name="Chiu C.-H."/>
            <person name="Lee Y.-S."/>
            <person name="Embley T.M."/>
            <person name="Coombs G.H."/>
            <person name="Mottram J.C."/>
            <person name="Tachezy J."/>
            <person name="Fraser-Liggett C.M."/>
            <person name="Johnson P.J."/>
        </authorList>
    </citation>
    <scope>NUCLEOTIDE SEQUENCE [LARGE SCALE GENOMIC DNA]</scope>
    <source>
        <strain evidence="3">G3</strain>
    </source>
</reference>
<dbReference type="InterPro" id="IPR001680">
    <property type="entry name" value="WD40_rpt"/>
</dbReference>
<dbReference type="GO" id="GO:0005643">
    <property type="term" value="C:nuclear pore"/>
    <property type="evidence" value="ECO:0000318"/>
    <property type="project" value="GO_Central"/>
</dbReference>
<evidence type="ECO:0000256" key="1">
    <source>
        <dbReference type="ARBA" id="ARBA00022574"/>
    </source>
</evidence>
<dbReference type="Gene3D" id="2.130.10.10">
    <property type="entry name" value="YVTN repeat-like/Quinoprotein amine dehydrogenase"/>
    <property type="match status" value="1"/>
</dbReference>
<dbReference type="GO" id="GO:0006405">
    <property type="term" value="P:RNA export from nucleus"/>
    <property type="evidence" value="ECO:0000318"/>
    <property type="project" value="GO_Central"/>
</dbReference>